<protein>
    <submittedName>
        <fullName evidence="1">Uncharacterized protein</fullName>
    </submittedName>
</protein>
<proteinExistence type="predicted"/>
<dbReference type="AlphaFoldDB" id="A0A0A9D9G8"/>
<reference evidence="1" key="1">
    <citation type="submission" date="2014-09" db="EMBL/GenBank/DDBJ databases">
        <authorList>
            <person name="Magalhaes I.L.F."/>
            <person name="Oliveira U."/>
            <person name="Santos F.R."/>
            <person name="Vidigal T.H.D.A."/>
            <person name="Brescovit A.D."/>
            <person name="Santos A.J."/>
        </authorList>
    </citation>
    <scope>NUCLEOTIDE SEQUENCE</scope>
    <source>
        <tissue evidence="1">Shoot tissue taken approximately 20 cm above the soil surface</tissue>
    </source>
</reference>
<evidence type="ECO:0000313" key="1">
    <source>
        <dbReference type="EMBL" id="JAD85219.1"/>
    </source>
</evidence>
<sequence length="58" mass="6835">MKMLLSLLHQKLAFYLKRSLLQRSKCPQGPLTLALRARKFRQTQWRSYSVIQLSSVSQ</sequence>
<name>A0A0A9D9G8_ARUDO</name>
<organism evidence="1">
    <name type="scientific">Arundo donax</name>
    <name type="common">Giant reed</name>
    <name type="synonym">Donax arundinaceus</name>
    <dbReference type="NCBI Taxonomy" id="35708"/>
    <lineage>
        <taxon>Eukaryota</taxon>
        <taxon>Viridiplantae</taxon>
        <taxon>Streptophyta</taxon>
        <taxon>Embryophyta</taxon>
        <taxon>Tracheophyta</taxon>
        <taxon>Spermatophyta</taxon>
        <taxon>Magnoliopsida</taxon>
        <taxon>Liliopsida</taxon>
        <taxon>Poales</taxon>
        <taxon>Poaceae</taxon>
        <taxon>PACMAD clade</taxon>
        <taxon>Arundinoideae</taxon>
        <taxon>Arundineae</taxon>
        <taxon>Arundo</taxon>
    </lineage>
</organism>
<dbReference type="EMBL" id="GBRH01212676">
    <property type="protein sequence ID" value="JAD85219.1"/>
    <property type="molecule type" value="Transcribed_RNA"/>
</dbReference>
<accession>A0A0A9D9G8</accession>
<reference evidence="1" key="2">
    <citation type="journal article" date="2015" name="Data Brief">
        <title>Shoot transcriptome of the giant reed, Arundo donax.</title>
        <authorList>
            <person name="Barrero R.A."/>
            <person name="Guerrero F.D."/>
            <person name="Moolhuijzen P."/>
            <person name="Goolsby J.A."/>
            <person name="Tidwell J."/>
            <person name="Bellgard S.E."/>
            <person name="Bellgard M.I."/>
        </authorList>
    </citation>
    <scope>NUCLEOTIDE SEQUENCE</scope>
    <source>
        <tissue evidence="1">Shoot tissue taken approximately 20 cm above the soil surface</tissue>
    </source>
</reference>